<evidence type="ECO:0000256" key="2">
    <source>
        <dbReference type="ARBA" id="ARBA00011245"/>
    </source>
</evidence>
<evidence type="ECO:0000313" key="4">
    <source>
        <dbReference type="EMBL" id="EKF54769.1"/>
    </source>
</evidence>
<evidence type="ECO:0000256" key="3">
    <source>
        <dbReference type="ARBA" id="ARBA00022837"/>
    </source>
</evidence>
<evidence type="ECO:0000256" key="1">
    <source>
        <dbReference type="ARBA" id="ARBA00001913"/>
    </source>
</evidence>
<dbReference type="InterPro" id="IPR014718">
    <property type="entry name" value="GH-type_carb-bd"/>
</dbReference>
<dbReference type="PATRIC" id="fig|555500.3.peg.2207"/>
<dbReference type="InterPro" id="IPR037481">
    <property type="entry name" value="LacX"/>
</dbReference>
<dbReference type="Proteomes" id="UP000007364">
    <property type="component" value="Unassembled WGS sequence"/>
</dbReference>
<reference evidence="4 5" key="1">
    <citation type="journal article" date="2012" name="J. Bacteriol.">
        <title>Genome Sequence of Galbibacter marinum Type Strain ck-I2-15.</title>
        <authorList>
            <person name="Lai Q."/>
            <person name="Li C."/>
            <person name="Shao Z."/>
        </authorList>
    </citation>
    <scope>NUCLEOTIDE SEQUENCE [LARGE SCALE GENOMIC DNA]</scope>
    <source>
        <strain evidence="5">ck-I2-15</strain>
    </source>
</reference>
<dbReference type="OrthoDB" id="9795355at2"/>
<dbReference type="GO" id="GO:0005975">
    <property type="term" value="P:carbohydrate metabolic process"/>
    <property type="evidence" value="ECO:0007669"/>
    <property type="project" value="InterPro"/>
</dbReference>
<dbReference type="eggNOG" id="COG2017">
    <property type="taxonomic scope" value="Bacteria"/>
</dbReference>
<dbReference type="CDD" id="cd09024">
    <property type="entry name" value="Aldose_epim_lacX"/>
    <property type="match status" value="1"/>
</dbReference>
<organism evidence="4 5">
    <name type="scientific">Galbibacter marinus</name>
    <dbReference type="NCBI Taxonomy" id="555500"/>
    <lineage>
        <taxon>Bacteria</taxon>
        <taxon>Pseudomonadati</taxon>
        <taxon>Bacteroidota</taxon>
        <taxon>Flavobacteriia</taxon>
        <taxon>Flavobacteriales</taxon>
        <taxon>Flavobacteriaceae</taxon>
        <taxon>Galbibacter</taxon>
    </lineage>
</organism>
<dbReference type="EMBL" id="AMSG01000015">
    <property type="protein sequence ID" value="EKF54769.1"/>
    <property type="molecule type" value="Genomic_DNA"/>
</dbReference>
<dbReference type="RefSeq" id="WP_008991979.1">
    <property type="nucleotide sequence ID" value="NZ_AMSG01000015.1"/>
</dbReference>
<dbReference type="Pfam" id="PF01263">
    <property type="entry name" value="Aldose_epim"/>
    <property type="match status" value="1"/>
</dbReference>
<sequence>MSKAGEYTIQNEYLTVVIQDTGAEISSIKDNHSKEYIWQADPNIWGSHAPVLFPIIGALKNGTYTYDGVLYGVPKHGFIRNNKNLKVLKHSKSTLQLQYIYSDETLKNYPFQFEFIITFSLKKKSLEVHHQVKNHTSNQEMLFSLGGHPAFKCPLTPEENYNDYVLKFQYNENSDRHLIDENGLQNGETLPFFNNQDTIELQHSLFKDDALIFKDLKSRKVSLAHKIKGEVLSVSFEDFNYLGVWAKTDGNFVCIEPWLGITDHADTNGDFKQKEGILTLAGGETFNACFTIEIF</sequence>
<comment type="subunit">
    <text evidence="2">Monomer.</text>
</comment>
<dbReference type="AlphaFoldDB" id="K2PT76"/>
<comment type="cofactor">
    <cofactor evidence="1">
        <name>Ca(2+)</name>
        <dbReference type="ChEBI" id="CHEBI:29108"/>
    </cofactor>
</comment>
<keyword evidence="5" id="KW-1185">Reference proteome</keyword>
<keyword evidence="3" id="KW-0106">Calcium</keyword>
<comment type="caution">
    <text evidence="4">The sequence shown here is derived from an EMBL/GenBank/DDBJ whole genome shotgun (WGS) entry which is preliminary data.</text>
</comment>
<evidence type="ECO:0000313" key="5">
    <source>
        <dbReference type="Proteomes" id="UP000007364"/>
    </source>
</evidence>
<accession>K2PT76</accession>
<dbReference type="SUPFAM" id="SSF74650">
    <property type="entry name" value="Galactose mutarotase-like"/>
    <property type="match status" value="1"/>
</dbReference>
<dbReference type="InterPro" id="IPR011013">
    <property type="entry name" value="Gal_mutarotase_sf_dom"/>
</dbReference>
<dbReference type="Gene3D" id="2.70.98.10">
    <property type="match status" value="1"/>
</dbReference>
<dbReference type="GO" id="GO:0016853">
    <property type="term" value="F:isomerase activity"/>
    <property type="evidence" value="ECO:0007669"/>
    <property type="project" value="InterPro"/>
</dbReference>
<protein>
    <submittedName>
        <fullName evidence="4">Aldose 1-epimerase</fullName>
    </submittedName>
</protein>
<dbReference type="GO" id="GO:0030246">
    <property type="term" value="F:carbohydrate binding"/>
    <property type="evidence" value="ECO:0007669"/>
    <property type="project" value="InterPro"/>
</dbReference>
<proteinExistence type="predicted"/>
<dbReference type="InterPro" id="IPR008183">
    <property type="entry name" value="Aldose_1/G6P_1-epimerase"/>
</dbReference>
<dbReference type="STRING" id="555500.I215_10695"/>
<name>K2PT76_9FLAO</name>
<gene>
    <name evidence="4" type="ORF">I215_10695</name>
</gene>